<keyword evidence="4" id="KW-1185">Reference proteome</keyword>
<evidence type="ECO:0000313" key="3">
    <source>
        <dbReference type="EMBL" id="WYK18118.1"/>
    </source>
</evidence>
<accession>A0ABZ2TK26</accession>
<dbReference type="EMBL" id="CP146606">
    <property type="protein sequence ID" value="WYK18118.1"/>
    <property type="molecule type" value="Genomic_DNA"/>
</dbReference>
<protein>
    <submittedName>
        <fullName evidence="3">PepSY domain-containing protein</fullName>
    </submittedName>
</protein>
<feature type="domain" description="PepSY" evidence="2">
    <location>
        <begin position="5"/>
        <end position="78"/>
    </location>
</feature>
<feature type="chain" id="PRO_5047511357" evidence="1">
    <location>
        <begin position="21"/>
        <end position="86"/>
    </location>
</feature>
<evidence type="ECO:0000256" key="1">
    <source>
        <dbReference type="SAM" id="SignalP"/>
    </source>
</evidence>
<name>A0ABZ2TK26_9RHOB</name>
<dbReference type="Pfam" id="PF13670">
    <property type="entry name" value="PepSY_2"/>
    <property type="match status" value="1"/>
</dbReference>
<dbReference type="Proteomes" id="UP001281305">
    <property type="component" value="Chromosome"/>
</dbReference>
<dbReference type="InterPro" id="IPR025711">
    <property type="entry name" value="PepSY"/>
</dbReference>
<organism evidence="3 4">
    <name type="scientific">Roseovarius rhodophyticola</name>
    <dbReference type="NCBI Taxonomy" id="3080827"/>
    <lineage>
        <taxon>Bacteria</taxon>
        <taxon>Pseudomonadati</taxon>
        <taxon>Pseudomonadota</taxon>
        <taxon>Alphaproteobacteria</taxon>
        <taxon>Rhodobacterales</taxon>
        <taxon>Roseobacteraceae</taxon>
        <taxon>Roseovarius</taxon>
    </lineage>
</organism>
<proteinExistence type="predicted"/>
<gene>
    <name evidence="3" type="ORF">RZS32_017330</name>
</gene>
<evidence type="ECO:0000259" key="2">
    <source>
        <dbReference type="Pfam" id="PF13670"/>
    </source>
</evidence>
<feature type="signal peptide" evidence="1">
    <location>
        <begin position="1"/>
        <end position="20"/>
    </location>
</feature>
<sequence>MKRIIALTLAVTAGSVAAFASENAALDADTLAAISTQMTDQGYQIVEIEAEDGGYEVEARKGGALYELTLDADLKVIDTELEDEDD</sequence>
<dbReference type="RefSeq" id="WP_317054804.1">
    <property type="nucleotide sequence ID" value="NZ_CP146606.1"/>
</dbReference>
<evidence type="ECO:0000313" key="4">
    <source>
        <dbReference type="Proteomes" id="UP001281305"/>
    </source>
</evidence>
<keyword evidence="1" id="KW-0732">Signal</keyword>
<reference evidence="3 4" key="1">
    <citation type="submission" date="2024-02" db="EMBL/GenBank/DDBJ databases">
        <title>Roseovarius strain W115 nov., isolated from a marine algae.</title>
        <authorList>
            <person name="Lee M.W."/>
            <person name="Lee J.K."/>
            <person name="Kim J.M."/>
            <person name="Choi D.G."/>
            <person name="Baek J.H."/>
            <person name="Bayburt H."/>
            <person name="Jung J.J."/>
            <person name="Han D.M."/>
            <person name="Jeon C.O."/>
        </authorList>
    </citation>
    <scope>NUCLEOTIDE SEQUENCE [LARGE SCALE GENOMIC DNA]</scope>
    <source>
        <strain evidence="3 4">W115</strain>
    </source>
</reference>